<comment type="caution">
    <text evidence="2">The sequence shown here is derived from an EMBL/GenBank/DDBJ whole genome shotgun (WGS) entry which is preliminary data.</text>
</comment>
<dbReference type="AlphaFoldDB" id="A0A4Y4DS82"/>
<gene>
    <name evidence="2" type="ORF">AUR04nite_17500</name>
</gene>
<evidence type="ECO:0000313" key="3">
    <source>
        <dbReference type="Proteomes" id="UP000316612"/>
    </source>
</evidence>
<feature type="transmembrane region" description="Helical" evidence="1">
    <location>
        <begin position="6"/>
        <end position="32"/>
    </location>
</feature>
<evidence type="ECO:0000256" key="1">
    <source>
        <dbReference type="SAM" id="Phobius"/>
    </source>
</evidence>
<dbReference type="EMBL" id="BJNY01000009">
    <property type="protein sequence ID" value="GED06218.1"/>
    <property type="molecule type" value="Genomic_DNA"/>
</dbReference>
<evidence type="ECO:0000313" key="2">
    <source>
        <dbReference type="EMBL" id="GED06218.1"/>
    </source>
</evidence>
<keyword evidence="3" id="KW-1185">Reference proteome</keyword>
<keyword evidence="1" id="KW-1133">Transmembrane helix</keyword>
<sequence length="48" mass="5060">MLGMPLFAVVAVLAFSIPNVLMGVLATLAALLSMALMLMSLRAEPEEL</sequence>
<proteinExistence type="predicted"/>
<protein>
    <submittedName>
        <fullName evidence="2">Uncharacterized protein</fullName>
    </submittedName>
</protein>
<reference evidence="2 3" key="1">
    <citation type="submission" date="2019-06" db="EMBL/GenBank/DDBJ databases">
        <title>Whole genome shotgun sequence of Glutamicibacter uratoxydans NBRC 15515.</title>
        <authorList>
            <person name="Hosoyama A."/>
            <person name="Uohara A."/>
            <person name="Ohji S."/>
            <person name="Ichikawa N."/>
        </authorList>
    </citation>
    <scope>NUCLEOTIDE SEQUENCE [LARGE SCALE GENOMIC DNA]</scope>
    <source>
        <strain evidence="2 3">NBRC 15515</strain>
    </source>
</reference>
<name>A0A4Y4DS82_GLUUR</name>
<keyword evidence="1" id="KW-0812">Transmembrane</keyword>
<accession>A0A4Y4DS82</accession>
<organism evidence="2 3">
    <name type="scientific">Glutamicibacter uratoxydans</name>
    <name type="common">Arthrobacter uratoxydans</name>
    <dbReference type="NCBI Taxonomy" id="43667"/>
    <lineage>
        <taxon>Bacteria</taxon>
        <taxon>Bacillati</taxon>
        <taxon>Actinomycetota</taxon>
        <taxon>Actinomycetes</taxon>
        <taxon>Micrococcales</taxon>
        <taxon>Micrococcaceae</taxon>
        <taxon>Glutamicibacter</taxon>
    </lineage>
</organism>
<keyword evidence="1" id="KW-0472">Membrane</keyword>
<dbReference type="Proteomes" id="UP000316612">
    <property type="component" value="Unassembled WGS sequence"/>
</dbReference>